<reference evidence="1 2" key="1">
    <citation type="submission" date="2023-09" db="EMBL/GenBank/DDBJ databases">
        <title>Genomes of two closely related lineages of the louse Polyplax serrata with different host specificities.</title>
        <authorList>
            <person name="Martinu J."/>
            <person name="Tarabai H."/>
            <person name="Stefka J."/>
            <person name="Hypsa V."/>
        </authorList>
    </citation>
    <scope>NUCLEOTIDE SEQUENCE [LARGE SCALE GENOMIC DNA]</scope>
    <source>
        <strain evidence="1">98ZLc_SE</strain>
    </source>
</reference>
<dbReference type="EMBL" id="JAWJWF010000047">
    <property type="protein sequence ID" value="KAK6621564.1"/>
    <property type="molecule type" value="Genomic_DNA"/>
</dbReference>
<evidence type="ECO:0000313" key="2">
    <source>
        <dbReference type="Proteomes" id="UP001359485"/>
    </source>
</evidence>
<dbReference type="Proteomes" id="UP001359485">
    <property type="component" value="Unassembled WGS sequence"/>
</dbReference>
<name>A0ABR1ALC6_POLSC</name>
<accession>A0ABR1ALC6</accession>
<keyword evidence="2" id="KW-1185">Reference proteome</keyword>
<proteinExistence type="predicted"/>
<comment type="caution">
    <text evidence="1">The sequence shown here is derived from an EMBL/GenBank/DDBJ whole genome shotgun (WGS) entry which is preliminary data.</text>
</comment>
<evidence type="ECO:0000313" key="1">
    <source>
        <dbReference type="EMBL" id="KAK6621564.1"/>
    </source>
</evidence>
<gene>
    <name evidence="1" type="ORF">RUM44_001371</name>
</gene>
<sequence length="144" mass="16061">MKKDGSACFLALCSGEATEANAFEYPASGPRGPPSQLRPILQFIVFLVVMRKFLDFLTFTQIIRPWRNTRFSSTPALKVKIPRCVVGYRDEGPGAVERGIPVGENSSKLTKNLIVGMETHRHTDTNTQHTKSNDKFLGLQRVPL</sequence>
<protein>
    <submittedName>
        <fullName evidence="1">Uncharacterized protein</fullName>
    </submittedName>
</protein>
<organism evidence="1 2">
    <name type="scientific">Polyplax serrata</name>
    <name type="common">Common mouse louse</name>
    <dbReference type="NCBI Taxonomy" id="468196"/>
    <lineage>
        <taxon>Eukaryota</taxon>
        <taxon>Metazoa</taxon>
        <taxon>Ecdysozoa</taxon>
        <taxon>Arthropoda</taxon>
        <taxon>Hexapoda</taxon>
        <taxon>Insecta</taxon>
        <taxon>Pterygota</taxon>
        <taxon>Neoptera</taxon>
        <taxon>Paraneoptera</taxon>
        <taxon>Psocodea</taxon>
        <taxon>Troctomorpha</taxon>
        <taxon>Phthiraptera</taxon>
        <taxon>Anoplura</taxon>
        <taxon>Polyplacidae</taxon>
        <taxon>Polyplax</taxon>
    </lineage>
</organism>